<comment type="caution">
    <text evidence="1">The sequence shown here is derived from an EMBL/GenBank/DDBJ whole genome shotgun (WGS) entry which is preliminary data.</text>
</comment>
<dbReference type="Pfam" id="PF12244">
    <property type="entry name" value="DUF3606"/>
    <property type="match status" value="1"/>
</dbReference>
<sequence>MNRRNKKLIPDDRTVDVDDPYALEFWSQEFKVSQAKINAAVNAAGTSAPDVKRQLKK</sequence>
<dbReference type="EMBL" id="QWDC01000005">
    <property type="protein sequence ID" value="RFZ90086.1"/>
    <property type="molecule type" value="Genomic_DNA"/>
</dbReference>
<accession>A0A372NMB6</accession>
<evidence type="ECO:0000313" key="2">
    <source>
        <dbReference type="Proteomes" id="UP000264217"/>
    </source>
</evidence>
<dbReference type="RefSeq" id="WP_117394053.1">
    <property type="nucleotide sequence ID" value="NZ_QWDC01000005.1"/>
</dbReference>
<dbReference type="AlphaFoldDB" id="A0A372NMB6"/>
<dbReference type="Proteomes" id="UP000264217">
    <property type="component" value="Unassembled WGS sequence"/>
</dbReference>
<name>A0A372NMB6_9SPHI</name>
<gene>
    <name evidence="1" type="ORF">D0C36_22860</name>
</gene>
<evidence type="ECO:0000313" key="1">
    <source>
        <dbReference type="EMBL" id="RFZ90086.1"/>
    </source>
</evidence>
<dbReference type="InterPro" id="IPR022037">
    <property type="entry name" value="DUF3606"/>
</dbReference>
<reference evidence="1 2" key="1">
    <citation type="submission" date="2018-08" db="EMBL/GenBank/DDBJ databases">
        <title>Mucilaginibacter sp. MYSH2.</title>
        <authorList>
            <person name="Seo T."/>
        </authorList>
    </citation>
    <scope>NUCLEOTIDE SEQUENCE [LARGE SCALE GENOMIC DNA]</scope>
    <source>
        <strain evidence="1 2">MYSH2</strain>
    </source>
</reference>
<protein>
    <submittedName>
        <fullName evidence="1">DUF3606 domain-containing protein</fullName>
    </submittedName>
</protein>
<dbReference type="OrthoDB" id="799250at2"/>
<proteinExistence type="predicted"/>
<keyword evidence="2" id="KW-1185">Reference proteome</keyword>
<organism evidence="1 2">
    <name type="scientific">Mucilaginibacter conchicola</name>
    <dbReference type="NCBI Taxonomy" id="2303333"/>
    <lineage>
        <taxon>Bacteria</taxon>
        <taxon>Pseudomonadati</taxon>
        <taxon>Bacteroidota</taxon>
        <taxon>Sphingobacteriia</taxon>
        <taxon>Sphingobacteriales</taxon>
        <taxon>Sphingobacteriaceae</taxon>
        <taxon>Mucilaginibacter</taxon>
    </lineage>
</organism>